<evidence type="ECO:0000256" key="3">
    <source>
        <dbReference type="ARBA" id="ARBA00023082"/>
    </source>
</evidence>
<gene>
    <name evidence="7" type="ORF">KL86DYS2_10598</name>
</gene>
<evidence type="ECO:0000256" key="1">
    <source>
        <dbReference type="ARBA" id="ARBA00010641"/>
    </source>
</evidence>
<keyword evidence="2" id="KW-0805">Transcription regulation</keyword>
<dbReference type="InterPro" id="IPR014284">
    <property type="entry name" value="RNA_pol_sigma-70_dom"/>
</dbReference>
<keyword evidence="3" id="KW-0731">Sigma factor</keyword>
<dbReference type="Gene3D" id="1.10.1740.10">
    <property type="match status" value="1"/>
</dbReference>
<dbReference type="EMBL" id="FLUL01000001">
    <property type="protein sequence ID" value="SBV93752.1"/>
    <property type="molecule type" value="Genomic_DNA"/>
</dbReference>
<dbReference type="InterPro" id="IPR036388">
    <property type="entry name" value="WH-like_DNA-bd_sf"/>
</dbReference>
<keyword evidence="4" id="KW-0804">Transcription</keyword>
<proteinExistence type="inferred from homology"/>
<protein>
    <submittedName>
        <fullName evidence="7">RNA polymerase sigma-70 factor, ECF subfamily</fullName>
    </submittedName>
</protein>
<evidence type="ECO:0000256" key="4">
    <source>
        <dbReference type="ARBA" id="ARBA00023163"/>
    </source>
</evidence>
<dbReference type="InterPro" id="IPR007627">
    <property type="entry name" value="RNA_pol_sigma70_r2"/>
</dbReference>
<evidence type="ECO:0000313" key="7">
    <source>
        <dbReference type="EMBL" id="SBV93752.1"/>
    </source>
</evidence>
<dbReference type="GO" id="GO:0016987">
    <property type="term" value="F:sigma factor activity"/>
    <property type="evidence" value="ECO:0007669"/>
    <property type="project" value="UniProtKB-KW"/>
</dbReference>
<dbReference type="InterPro" id="IPR013324">
    <property type="entry name" value="RNA_pol_sigma_r3/r4-like"/>
</dbReference>
<accession>A0A212J2P4</accession>
<feature type="domain" description="RNA polymerase sigma factor 70 region 4 type 2" evidence="6">
    <location>
        <begin position="118"/>
        <end position="170"/>
    </location>
</feature>
<dbReference type="RefSeq" id="WP_296946997.1">
    <property type="nucleotide sequence ID" value="NZ_LT599021.1"/>
</dbReference>
<dbReference type="AlphaFoldDB" id="A0A212J2P4"/>
<dbReference type="Gene3D" id="1.10.10.10">
    <property type="entry name" value="Winged helix-like DNA-binding domain superfamily/Winged helix DNA-binding domain"/>
    <property type="match status" value="1"/>
</dbReference>
<dbReference type="SUPFAM" id="SSF88946">
    <property type="entry name" value="Sigma2 domain of RNA polymerase sigma factors"/>
    <property type="match status" value="1"/>
</dbReference>
<dbReference type="InterPro" id="IPR013325">
    <property type="entry name" value="RNA_pol_sigma_r2"/>
</dbReference>
<dbReference type="GO" id="GO:0006352">
    <property type="term" value="P:DNA-templated transcription initiation"/>
    <property type="evidence" value="ECO:0007669"/>
    <property type="project" value="InterPro"/>
</dbReference>
<dbReference type="SUPFAM" id="SSF88659">
    <property type="entry name" value="Sigma3 and sigma4 domains of RNA polymerase sigma factors"/>
    <property type="match status" value="1"/>
</dbReference>
<dbReference type="PANTHER" id="PTHR43133">
    <property type="entry name" value="RNA POLYMERASE ECF-TYPE SIGMA FACTO"/>
    <property type="match status" value="1"/>
</dbReference>
<sequence>MKKNIDDIFILRQIKEDNEIAFKFLFEMYFAPICRFISIYIKNKSVVEEISLDVFTAFWEKRKTIEIKISLKAYLFQSARNRTINYARDNRHTISSTEDSFVEVFEENNTLEIQELERLIEEAICALPQKCQEVFRKSRIDNQTNKEIASELNITTKTVEGQITKALKQIKHYLSQSYNYLF</sequence>
<dbReference type="Pfam" id="PF04542">
    <property type="entry name" value="Sigma70_r2"/>
    <property type="match status" value="1"/>
</dbReference>
<dbReference type="NCBIfam" id="TIGR02937">
    <property type="entry name" value="sigma70-ECF"/>
    <property type="match status" value="1"/>
</dbReference>
<comment type="similarity">
    <text evidence="1">Belongs to the sigma-70 factor family. ECF subfamily.</text>
</comment>
<evidence type="ECO:0000259" key="6">
    <source>
        <dbReference type="Pfam" id="PF08281"/>
    </source>
</evidence>
<dbReference type="InterPro" id="IPR014327">
    <property type="entry name" value="RNA_pol_sigma70_bacteroid"/>
</dbReference>
<reference evidence="7" key="1">
    <citation type="submission" date="2016-04" db="EMBL/GenBank/DDBJ databases">
        <authorList>
            <person name="Evans L.H."/>
            <person name="Alamgir A."/>
            <person name="Owens N."/>
            <person name="Weber N.D."/>
            <person name="Virtaneva K."/>
            <person name="Barbian K."/>
            <person name="Babar A."/>
            <person name="Rosenke K."/>
        </authorList>
    </citation>
    <scope>NUCLEOTIDE SEQUENCE</scope>
    <source>
        <strain evidence="7">86-2</strain>
    </source>
</reference>
<organism evidence="7">
    <name type="scientific">uncultured Dysgonomonas sp</name>
    <dbReference type="NCBI Taxonomy" id="206096"/>
    <lineage>
        <taxon>Bacteria</taxon>
        <taxon>Pseudomonadati</taxon>
        <taxon>Bacteroidota</taxon>
        <taxon>Bacteroidia</taxon>
        <taxon>Bacteroidales</taxon>
        <taxon>Dysgonomonadaceae</taxon>
        <taxon>Dysgonomonas</taxon>
        <taxon>environmental samples</taxon>
    </lineage>
</organism>
<feature type="domain" description="RNA polymerase sigma-70 region 2" evidence="5">
    <location>
        <begin position="25"/>
        <end position="92"/>
    </location>
</feature>
<dbReference type="Pfam" id="PF08281">
    <property type="entry name" value="Sigma70_r4_2"/>
    <property type="match status" value="1"/>
</dbReference>
<dbReference type="GO" id="GO:0003677">
    <property type="term" value="F:DNA binding"/>
    <property type="evidence" value="ECO:0007669"/>
    <property type="project" value="InterPro"/>
</dbReference>
<dbReference type="InterPro" id="IPR013249">
    <property type="entry name" value="RNA_pol_sigma70_r4_t2"/>
</dbReference>
<dbReference type="InterPro" id="IPR039425">
    <property type="entry name" value="RNA_pol_sigma-70-like"/>
</dbReference>
<dbReference type="NCBIfam" id="TIGR02985">
    <property type="entry name" value="Sig70_bacteroi1"/>
    <property type="match status" value="1"/>
</dbReference>
<name>A0A212J2P4_9BACT</name>
<evidence type="ECO:0000259" key="5">
    <source>
        <dbReference type="Pfam" id="PF04542"/>
    </source>
</evidence>
<evidence type="ECO:0000256" key="2">
    <source>
        <dbReference type="ARBA" id="ARBA00023015"/>
    </source>
</evidence>
<dbReference type="PANTHER" id="PTHR43133:SF46">
    <property type="entry name" value="RNA POLYMERASE SIGMA-70 FACTOR ECF SUBFAMILY"/>
    <property type="match status" value="1"/>
</dbReference>